<keyword evidence="3" id="KW-1185">Reference proteome</keyword>
<evidence type="ECO:0000313" key="2">
    <source>
        <dbReference type="EMBL" id="KAK6341544.1"/>
    </source>
</evidence>
<gene>
    <name evidence="2" type="ORF">TWF696_008616</name>
</gene>
<organism evidence="2 3">
    <name type="scientific">Orbilia brochopaga</name>
    <dbReference type="NCBI Taxonomy" id="3140254"/>
    <lineage>
        <taxon>Eukaryota</taxon>
        <taxon>Fungi</taxon>
        <taxon>Dikarya</taxon>
        <taxon>Ascomycota</taxon>
        <taxon>Pezizomycotina</taxon>
        <taxon>Orbiliomycetes</taxon>
        <taxon>Orbiliales</taxon>
        <taxon>Orbiliaceae</taxon>
        <taxon>Orbilia</taxon>
    </lineage>
</organism>
<protein>
    <submittedName>
        <fullName evidence="2">Uncharacterized protein</fullName>
    </submittedName>
</protein>
<dbReference type="Proteomes" id="UP001375240">
    <property type="component" value="Unassembled WGS sequence"/>
</dbReference>
<sequence length="267" mass="29597">MESREILMSAEACADQEVLAGNCSSKNFSLEHTKHFLGNELAGQLIAAIHKALDEMPELDLAGDSAGRGRTNAAVKEQLCLQLSQKLWDAPGNLAHRLLQPATKAERNKWLVYQTVLRIRRDRKQRRASTPAVSVAAEVERPAGGGTPVPAPAPNPALLDDEPLRPPWANVPRAPDGRVRYRPHDDGRPVKPVYMPVGVVYRVQHPNGLLQEPDDLIIGSVEDWPDRLRDQYGILVARDTITPTTVIARRSADRTEPHTIFGQFDLR</sequence>
<name>A0AAV9UGP1_9PEZI</name>
<evidence type="ECO:0000313" key="3">
    <source>
        <dbReference type="Proteomes" id="UP001375240"/>
    </source>
</evidence>
<reference evidence="2 3" key="1">
    <citation type="submission" date="2019-10" db="EMBL/GenBank/DDBJ databases">
        <authorList>
            <person name="Palmer J.M."/>
        </authorList>
    </citation>
    <scope>NUCLEOTIDE SEQUENCE [LARGE SCALE GENOMIC DNA]</scope>
    <source>
        <strain evidence="2 3">TWF696</strain>
    </source>
</reference>
<accession>A0AAV9UGP1</accession>
<feature type="region of interest" description="Disordered" evidence="1">
    <location>
        <begin position="123"/>
        <end position="187"/>
    </location>
</feature>
<evidence type="ECO:0000256" key="1">
    <source>
        <dbReference type="SAM" id="MobiDB-lite"/>
    </source>
</evidence>
<dbReference type="AlphaFoldDB" id="A0AAV9UGP1"/>
<feature type="compositionally biased region" description="Basic and acidic residues" evidence="1">
    <location>
        <begin position="175"/>
        <end position="187"/>
    </location>
</feature>
<comment type="caution">
    <text evidence="2">The sequence shown here is derived from an EMBL/GenBank/DDBJ whole genome shotgun (WGS) entry which is preliminary data.</text>
</comment>
<proteinExistence type="predicted"/>
<dbReference type="EMBL" id="JAVHNQ010000007">
    <property type="protein sequence ID" value="KAK6341544.1"/>
    <property type="molecule type" value="Genomic_DNA"/>
</dbReference>